<dbReference type="AlphaFoldDB" id="A0A1G1WE40"/>
<dbReference type="Proteomes" id="UP000177588">
    <property type="component" value="Unassembled WGS sequence"/>
</dbReference>
<organism evidence="2 3">
    <name type="scientific">Candidatus Woykebacteria bacterium RBG_16_44_10</name>
    <dbReference type="NCBI Taxonomy" id="1802597"/>
    <lineage>
        <taxon>Bacteria</taxon>
        <taxon>Candidatus Woykeibacteriota</taxon>
    </lineage>
</organism>
<evidence type="ECO:0000256" key="1">
    <source>
        <dbReference type="SAM" id="Phobius"/>
    </source>
</evidence>
<comment type="caution">
    <text evidence="2">The sequence shown here is derived from an EMBL/GenBank/DDBJ whole genome shotgun (WGS) entry which is preliminary data.</text>
</comment>
<feature type="transmembrane region" description="Helical" evidence="1">
    <location>
        <begin position="76"/>
        <end position="101"/>
    </location>
</feature>
<evidence type="ECO:0000313" key="3">
    <source>
        <dbReference type="Proteomes" id="UP000177588"/>
    </source>
</evidence>
<dbReference type="EMBL" id="MHCT01000017">
    <property type="protein sequence ID" value="OGY25966.1"/>
    <property type="molecule type" value="Genomic_DNA"/>
</dbReference>
<protein>
    <submittedName>
        <fullName evidence="2">Uncharacterized protein</fullName>
    </submittedName>
</protein>
<accession>A0A1G1WE40</accession>
<reference evidence="2 3" key="1">
    <citation type="journal article" date="2016" name="Nat. Commun.">
        <title>Thousands of microbial genomes shed light on interconnected biogeochemical processes in an aquifer system.</title>
        <authorList>
            <person name="Anantharaman K."/>
            <person name="Brown C.T."/>
            <person name="Hug L.A."/>
            <person name="Sharon I."/>
            <person name="Castelle C.J."/>
            <person name="Probst A.J."/>
            <person name="Thomas B.C."/>
            <person name="Singh A."/>
            <person name="Wilkins M.J."/>
            <person name="Karaoz U."/>
            <person name="Brodie E.L."/>
            <person name="Williams K.H."/>
            <person name="Hubbard S.S."/>
            <person name="Banfield J.F."/>
        </authorList>
    </citation>
    <scope>NUCLEOTIDE SEQUENCE [LARGE SCALE GENOMIC DNA]</scope>
</reference>
<keyword evidence="1" id="KW-0812">Transmembrane</keyword>
<gene>
    <name evidence="2" type="ORF">A2Z24_02505</name>
</gene>
<sequence>MKPPRKEILAVFVLAVLATGLSFLVVRDIGCPQIKCDPGELCPLYFCMNIYGHGWPLPYYAQYLPSITERSFPFHFLYLMIDFLFYFVLILVGWIVVKFVYKRVKS</sequence>
<name>A0A1G1WE40_9BACT</name>
<proteinExistence type="predicted"/>
<dbReference type="STRING" id="1802597.A2Z24_02505"/>
<keyword evidence="1" id="KW-1133">Transmembrane helix</keyword>
<evidence type="ECO:0000313" key="2">
    <source>
        <dbReference type="EMBL" id="OGY25966.1"/>
    </source>
</evidence>
<keyword evidence="1" id="KW-0472">Membrane</keyword>